<evidence type="ECO:0000313" key="17">
    <source>
        <dbReference type="Proteomes" id="UP001309876"/>
    </source>
</evidence>
<evidence type="ECO:0000256" key="7">
    <source>
        <dbReference type="ARBA" id="ARBA00022898"/>
    </source>
</evidence>
<gene>
    <name evidence="16" type="primary">MET15</name>
    <name evidence="16" type="ORF">LTR05_002137</name>
</gene>
<dbReference type="PANTHER" id="PTHR43797">
    <property type="entry name" value="HOMOCYSTEINE/CYSTEINE SYNTHASE"/>
    <property type="match status" value="1"/>
</dbReference>
<dbReference type="Pfam" id="PF01053">
    <property type="entry name" value="Cys_Met_Meta_PP"/>
    <property type="match status" value="1"/>
</dbReference>
<dbReference type="InterPro" id="IPR006235">
    <property type="entry name" value="OAc-hSer/O-AcSer_sulfhydrylase"/>
</dbReference>
<dbReference type="InterPro" id="IPR015424">
    <property type="entry name" value="PyrdxlP-dep_Trfase"/>
</dbReference>
<comment type="pathway">
    <text evidence="11">Amino-acid biosynthesis; L-methionine biosynthesis via de novo pathway; L-homocysteine from O-acetyl-L-homoserine.</text>
</comment>
<reference evidence="16 17" key="1">
    <citation type="submission" date="2023-08" db="EMBL/GenBank/DDBJ databases">
        <title>Black Yeasts Isolated from many extreme environments.</title>
        <authorList>
            <person name="Coleine C."/>
            <person name="Stajich J.E."/>
            <person name="Selbmann L."/>
        </authorList>
    </citation>
    <scope>NUCLEOTIDE SEQUENCE [LARGE SCALE GENOMIC DNA]</scope>
    <source>
        <strain evidence="16 17">CCFEE 5910</strain>
    </source>
</reference>
<keyword evidence="5" id="KW-0028">Amino-acid biosynthesis</keyword>
<comment type="caution">
    <text evidence="16">The sequence shown here is derived from an EMBL/GenBank/DDBJ whole genome shotgun (WGS) entry which is preliminary data.</text>
</comment>
<dbReference type="AlphaFoldDB" id="A0AAN7T1X9"/>
<dbReference type="InterPro" id="IPR054542">
    <property type="entry name" value="Cys_met_metab_PP"/>
</dbReference>
<dbReference type="GO" id="GO:0006535">
    <property type="term" value="P:cysteine biosynthetic process from serine"/>
    <property type="evidence" value="ECO:0007669"/>
    <property type="project" value="TreeGrafter"/>
</dbReference>
<keyword evidence="6" id="KW-0808">Transferase</keyword>
<dbReference type="SUPFAM" id="SSF53383">
    <property type="entry name" value="PLP-dependent transferases"/>
    <property type="match status" value="1"/>
</dbReference>
<dbReference type="GO" id="GO:0019346">
    <property type="term" value="P:transsulfuration"/>
    <property type="evidence" value="ECO:0007669"/>
    <property type="project" value="InterPro"/>
</dbReference>
<keyword evidence="4" id="KW-0963">Cytoplasm</keyword>
<dbReference type="Gene3D" id="3.90.1150.10">
    <property type="entry name" value="Aspartate Aminotransferase, domain 1"/>
    <property type="match status" value="1"/>
</dbReference>
<organism evidence="16 17">
    <name type="scientific">Lithohypha guttulata</name>
    <dbReference type="NCBI Taxonomy" id="1690604"/>
    <lineage>
        <taxon>Eukaryota</taxon>
        <taxon>Fungi</taxon>
        <taxon>Dikarya</taxon>
        <taxon>Ascomycota</taxon>
        <taxon>Pezizomycotina</taxon>
        <taxon>Eurotiomycetes</taxon>
        <taxon>Chaetothyriomycetidae</taxon>
        <taxon>Chaetothyriales</taxon>
        <taxon>Trichomeriaceae</taxon>
        <taxon>Lithohypha</taxon>
    </lineage>
</organism>
<evidence type="ECO:0000256" key="10">
    <source>
        <dbReference type="ARBA" id="ARBA00052629"/>
    </source>
</evidence>
<comment type="subcellular location">
    <subcellularLocation>
        <location evidence="2">Cytoplasm</location>
    </subcellularLocation>
</comment>
<dbReference type="GO" id="GO:0003961">
    <property type="term" value="F:O-acetylhomoserine aminocarboxypropyltransferase activity"/>
    <property type="evidence" value="ECO:0007669"/>
    <property type="project" value="UniProtKB-EC"/>
</dbReference>
<dbReference type="Gene3D" id="3.40.640.10">
    <property type="entry name" value="Type I PLP-dependent aspartate aminotransferase-like (Major domain)"/>
    <property type="match status" value="1"/>
</dbReference>
<evidence type="ECO:0000256" key="5">
    <source>
        <dbReference type="ARBA" id="ARBA00022605"/>
    </source>
</evidence>
<dbReference type="GO" id="GO:0005737">
    <property type="term" value="C:cytoplasm"/>
    <property type="evidence" value="ECO:0007669"/>
    <property type="project" value="UniProtKB-SubCell"/>
</dbReference>
<keyword evidence="16" id="KW-0456">Lyase</keyword>
<dbReference type="InterPro" id="IPR015422">
    <property type="entry name" value="PyrdxlP-dep_Trfase_small"/>
</dbReference>
<evidence type="ECO:0000256" key="1">
    <source>
        <dbReference type="ARBA" id="ARBA00001933"/>
    </source>
</evidence>
<accession>A0AAN7T1X9</accession>
<comment type="catalytic activity">
    <reaction evidence="9">
        <text>O-acetyl-L-homoserine + methanethiol = L-methionine + acetate + H(+)</text>
        <dbReference type="Rhea" id="RHEA:10048"/>
        <dbReference type="ChEBI" id="CHEBI:15378"/>
        <dbReference type="ChEBI" id="CHEBI:16007"/>
        <dbReference type="ChEBI" id="CHEBI:30089"/>
        <dbReference type="ChEBI" id="CHEBI:57716"/>
        <dbReference type="ChEBI" id="CHEBI:57844"/>
        <dbReference type="EC" id="2.5.1.49"/>
    </reaction>
</comment>
<dbReference type="InterPro" id="IPR000277">
    <property type="entry name" value="Cys/Met-Metab_PyrdxlP-dep_enz"/>
</dbReference>
<evidence type="ECO:0000256" key="13">
    <source>
        <dbReference type="PIRSR" id="PIRSR001434-2"/>
    </source>
</evidence>
<comment type="similarity">
    <text evidence="3 14">Belongs to the trans-sulfuration enzymes family.</text>
</comment>
<evidence type="ECO:0000256" key="9">
    <source>
        <dbReference type="ARBA" id="ARBA00050655"/>
    </source>
</evidence>
<evidence type="ECO:0000256" key="2">
    <source>
        <dbReference type="ARBA" id="ARBA00004496"/>
    </source>
</evidence>
<name>A0AAN7T1X9_9EURO</name>
<evidence type="ECO:0000256" key="14">
    <source>
        <dbReference type="RuleBase" id="RU362118"/>
    </source>
</evidence>
<feature type="modified residue" description="N6-(pyridoxal phosphate)lysine" evidence="13">
    <location>
        <position position="212"/>
    </location>
</feature>
<comment type="cofactor">
    <cofactor evidence="1 14">
        <name>pyridoxal 5'-phosphate</name>
        <dbReference type="ChEBI" id="CHEBI:597326"/>
    </cofactor>
</comment>
<dbReference type="EC" id="2.5.1.49" evidence="12"/>
<keyword evidence="8" id="KW-0486">Methionine biosynthesis</keyword>
<dbReference type="GO" id="GO:0004124">
    <property type="term" value="F:cysteine synthase activity"/>
    <property type="evidence" value="ECO:0007669"/>
    <property type="project" value="TreeGrafter"/>
</dbReference>
<sequence length="460" mass="49614">MSGDDYVQHFETLQLHAGQEPDPNTKSRAVPIYQTTSFNFDDSAHGARLFGLKQFGNIYSRIMNPTVDVLEKRIAALEGGIGSVAASSGQSAQFMVIAALAHAGDNIVSTSNLYGGTYNQFKVMFPRLGIKAKFIQGDKPEDVEKAIDDNTKAVYIESIGNPRYNVPDFEAIAKIAHAKGVPVIADNTFGAGGYFCQPFKHGVDIIVHSTTKWIGGHGTSIGGLVVDSGNFDWAANAKRFPQFNDPAEGYHGLKFVDTFGKLAFLIRTRVEILRDLGSCMSPFNAHQFIIGTETLSLRCERHASNSLALAQWLEKHPNVAWVSYPGLESHASHQLAKKYLPRGFGGVLSFGVKGGADAGSQVVDGFKLISNLANVGDAKTLAIHPWTTTHEQLSDQEKIDSGVTEDLIRISVGLEHIDDIIRDFEQSFKASDAAKTGGGNPENADQKGTTETPAALSGST</sequence>
<dbReference type="FunFam" id="3.90.1150.10:FF:000083">
    <property type="entry name" value="O-acetylhomoserine sulfhydrylase"/>
    <property type="match status" value="1"/>
</dbReference>
<dbReference type="PANTHER" id="PTHR43797:SF2">
    <property type="entry name" value="HOMOCYSTEINE_CYSTEINE SYNTHASE"/>
    <property type="match status" value="1"/>
</dbReference>
<dbReference type="CDD" id="cd00614">
    <property type="entry name" value="CGS_like"/>
    <property type="match status" value="1"/>
</dbReference>
<dbReference type="PIRSF" id="PIRSF001434">
    <property type="entry name" value="CGS"/>
    <property type="match status" value="1"/>
</dbReference>
<evidence type="ECO:0000256" key="11">
    <source>
        <dbReference type="ARBA" id="ARBA00060627"/>
    </source>
</evidence>
<evidence type="ECO:0000256" key="12">
    <source>
        <dbReference type="ARBA" id="ARBA00066529"/>
    </source>
</evidence>
<dbReference type="GO" id="GO:0016829">
    <property type="term" value="F:lyase activity"/>
    <property type="evidence" value="ECO:0007669"/>
    <property type="project" value="UniProtKB-KW"/>
</dbReference>
<dbReference type="InterPro" id="IPR015421">
    <property type="entry name" value="PyrdxlP-dep_Trfase_major"/>
</dbReference>
<evidence type="ECO:0000256" key="6">
    <source>
        <dbReference type="ARBA" id="ARBA00022679"/>
    </source>
</evidence>
<dbReference type="EMBL" id="JAVRRJ010000002">
    <property type="protein sequence ID" value="KAK5087921.1"/>
    <property type="molecule type" value="Genomic_DNA"/>
</dbReference>
<dbReference type="GO" id="GO:0030170">
    <property type="term" value="F:pyridoxal phosphate binding"/>
    <property type="evidence" value="ECO:0007669"/>
    <property type="project" value="InterPro"/>
</dbReference>
<keyword evidence="7 13" id="KW-0663">Pyridoxal phosphate</keyword>
<dbReference type="GO" id="GO:0071269">
    <property type="term" value="P:L-homocysteine biosynthetic process"/>
    <property type="evidence" value="ECO:0007669"/>
    <property type="project" value="TreeGrafter"/>
</dbReference>
<evidence type="ECO:0000256" key="4">
    <source>
        <dbReference type="ARBA" id="ARBA00022490"/>
    </source>
</evidence>
<feature type="region of interest" description="Disordered" evidence="15">
    <location>
        <begin position="431"/>
        <end position="460"/>
    </location>
</feature>
<protein>
    <recommendedName>
        <fullName evidence="12">O-acetylhomoserine aminocarboxypropyltransferase</fullName>
        <ecNumber evidence="12">2.5.1.49</ecNumber>
    </recommendedName>
</protein>
<proteinExistence type="inferred from homology"/>
<dbReference type="NCBIfam" id="TIGR01326">
    <property type="entry name" value="OAH_OAS_sulfhy"/>
    <property type="match status" value="1"/>
</dbReference>
<evidence type="ECO:0000313" key="16">
    <source>
        <dbReference type="EMBL" id="KAK5087921.1"/>
    </source>
</evidence>
<evidence type="ECO:0000256" key="15">
    <source>
        <dbReference type="SAM" id="MobiDB-lite"/>
    </source>
</evidence>
<dbReference type="FunFam" id="3.40.640.10:FF:000035">
    <property type="entry name" value="O-succinylhomoserine sulfhydrylase"/>
    <property type="match status" value="1"/>
</dbReference>
<evidence type="ECO:0000256" key="8">
    <source>
        <dbReference type="ARBA" id="ARBA00023167"/>
    </source>
</evidence>
<keyword evidence="17" id="KW-1185">Reference proteome</keyword>
<dbReference type="Proteomes" id="UP001309876">
    <property type="component" value="Unassembled WGS sequence"/>
</dbReference>
<dbReference type="PROSITE" id="PS00868">
    <property type="entry name" value="CYS_MET_METAB_PP"/>
    <property type="match status" value="1"/>
</dbReference>
<evidence type="ECO:0000256" key="3">
    <source>
        <dbReference type="ARBA" id="ARBA00009077"/>
    </source>
</evidence>
<feature type="compositionally biased region" description="Polar residues" evidence="15">
    <location>
        <begin position="446"/>
        <end position="460"/>
    </location>
</feature>
<comment type="catalytic activity">
    <reaction evidence="10">
        <text>O-acetyl-L-homoserine + hydrogen sulfide = L-homocysteine + acetate</text>
        <dbReference type="Rhea" id="RHEA:27822"/>
        <dbReference type="ChEBI" id="CHEBI:29919"/>
        <dbReference type="ChEBI" id="CHEBI:30089"/>
        <dbReference type="ChEBI" id="CHEBI:57716"/>
        <dbReference type="ChEBI" id="CHEBI:58199"/>
        <dbReference type="EC" id="2.5.1.49"/>
    </reaction>
</comment>